<dbReference type="OrthoDB" id="976756at2"/>
<name>K9E438_9BACE</name>
<dbReference type="RefSeq" id="WP_009129471.1">
    <property type="nucleotide sequence ID" value="NZ_JH992941.1"/>
</dbReference>
<dbReference type="PATRIC" id="fig|742727.4.peg.1937"/>
<dbReference type="Pfam" id="PF20041">
    <property type="entry name" value="DUF6443"/>
    <property type="match status" value="1"/>
</dbReference>
<dbReference type="InterPro" id="IPR050708">
    <property type="entry name" value="T6SS_VgrG/RHS"/>
</dbReference>
<dbReference type="Gene3D" id="2.180.10.10">
    <property type="entry name" value="RHS repeat-associated core"/>
    <property type="match status" value="1"/>
</dbReference>
<dbReference type="STRING" id="742727.HMPREF9447_01909"/>
<dbReference type="Proteomes" id="UP000009872">
    <property type="component" value="Unassembled WGS sequence"/>
</dbReference>
<protein>
    <submittedName>
        <fullName evidence="2">RHS repeat-associated core domain-containing protein</fullName>
    </submittedName>
</protein>
<evidence type="ECO:0000313" key="3">
    <source>
        <dbReference type="Proteomes" id="UP000009872"/>
    </source>
</evidence>
<evidence type="ECO:0000259" key="1">
    <source>
        <dbReference type="Pfam" id="PF20041"/>
    </source>
</evidence>
<gene>
    <name evidence="2" type="ORF">HMPREF9447_01909</name>
</gene>
<dbReference type="EMBL" id="ADLF01000009">
    <property type="protein sequence ID" value="EKU90491.1"/>
    <property type="molecule type" value="Genomic_DNA"/>
</dbReference>
<dbReference type="PANTHER" id="PTHR32305">
    <property type="match status" value="1"/>
</dbReference>
<dbReference type="InterPro" id="IPR022385">
    <property type="entry name" value="Rhs_assc_core"/>
</dbReference>
<dbReference type="eggNOG" id="COG3209">
    <property type="taxonomic scope" value="Bacteria"/>
</dbReference>
<organism evidence="2 3">
    <name type="scientific">Bacteroides oleiciplenus YIT 12058</name>
    <dbReference type="NCBI Taxonomy" id="742727"/>
    <lineage>
        <taxon>Bacteria</taxon>
        <taxon>Pseudomonadati</taxon>
        <taxon>Bacteroidota</taxon>
        <taxon>Bacteroidia</taxon>
        <taxon>Bacteroidales</taxon>
        <taxon>Bacteroidaceae</taxon>
        <taxon>Bacteroides</taxon>
    </lineage>
</organism>
<sequence length="1087" mass="122484">MKRNLLFILLLCTFLHHPKAQTRSNNYVKTSIPTVATTSTTSFSVSNSITSCQYFDDLGRPWQTVQVGMNPSQLDLVTYQEYDAAGRNSASWLPVNAASGNNGNPLSLSTIQSRSSSLYGDSKAYSKPVYEASPLNRVLEQYGPGQNWHNNSKRVKTEYLINAASGELSCRWYRTTDTRDAIQISIQSGKVNYPANELYVTRATDEDGTGVSLEFKNKQGQVLLTRQKNGTDYHDTYYVYDSYGNLRAVLPPLAADALAIAGSWTQNAASTDALSLYAYLYKYDDRNRCIWKKLPGAGWIRYEYDRGDRLIASQDAEQAAQSPALCTFHLYDIDNRPVIQGICEFRGSIASLSSTAVLTSLKRSYDGKVISSGLENSGYNHNMALYSPVVHTINYYDDYGFRSLAGFDNESYFPQESHPAGGLLTGTVTCLLDGSGKKLYAVYYYDEKGRLEKVVSSNHLGGYDKTTTTYTFTGKPQTMTHVHTATGKSTQTQVYTYTYDHADRLKTITHKLNSQSAVTLVSNTYDDLGRLKKNSRNGQSSLSDTYEYNVRSWITSITGSQHAEDLTYDYNGNISSMQWRLDGRTRKYTYSYDPLSRLRSATFSGGKDAERYNTAYSYDKHGNITALQRYGNTAKSDLGVYGLVDNLTMTYNGNQLINVDDAAVTVTLPESNDFKKGSAVIPGYAYDKNGSLTKDLNKKITNISYNSLHLPQQLAIDGVTHKYIYAADGRKLKVVQGSTNRDYVGNLIYENGSLKKILVEGGYIEGGTYYFYFNDHLGNVRAVIDMNNYHIQYNHYYPFGLPMAETTDGKQNEQPYKYNGKEFERKDGLNWMDYGARHYDAALGRFTTMDPLAEKYYALSPYAYCGNNPINRIDPDGCQVRNIRPPVRRGYRNAGRANPYAFYPGETRPQSYRETTSFSYREVGLRKQMSLEEQRYLLVMNTPGGNKVQMSRNNTLGNRLSAIGELGDNHREFRNKLIELSTTVIYNENGHVSKSLDITIKDPKIALQQMEYESKANSINNRLGELNFEGKSLSEIIEIATERNAIIQNEIGLSPKDIIQNKLLNNPENFQVEDERKAELFEFRQGN</sequence>
<reference evidence="2 3" key="1">
    <citation type="submission" date="2012-09" db="EMBL/GenBank/DDBJ databases">
        <title>The Genome Sequence of Bacteroides oleiciplenus YIT 12058.</title>
        <authorList>
            <consortium name="The Broad Institute Genome Sequencing Platform"/>
            <person name="Earl A."/>
            <person name="Ward D."/>
            <person name="Feldgarden M."/>
            <person name="Gevers D."/>
            <person name="Morotomi M."/>
            <person name="Walker B."/>
            <person name="Young S.K."/>
            <person name="Zeng Q."/>
            <person name="Gargeya S."/>
            <person name="Fitzgerald M."/>
            <person name="Haas B."/>
            <person name="Abouelleil A."/>
            <person name="Alvarado L."/>
            <person name="Arachchi H.M."/>
            <person name="Berlin A.M."/>
            <person name="Chapman S.B."/>
            <person name="Goldberg J."/>
            <person name="Griggs A."/>
            <person name="Gujja S."/>
            <person name="Hansen M."/>
            <person name="Howarth C."/>
            <person name="Imamovic A."/>
            <person name="Larimer J."/>
            <person name="McCowen C."/>
            <person name="Montmayeur A."/>
            <person name="Murphy C."/>
            <person name="Neiman D."/>
            <person name="Pearson M."/>
            <person name="Priest M."/>
            <person name="Roberts A."/>
            <person name="Saif S."/>
            <person name="Shea T."/>
            <person name="Sisk P."/>
            <person name="Sykes S."/>
            <person name="Wortman J."/>
            <person name="Nusbaum C."/>
            <person name="Birren B."/>
        </authorList>
    </citation>
    <scope>NUCLEOTIDE SEQUENCE [LARGE SCALE GENOMIC DNA]</scope>
    <source>
        <strain evidence="2 3">YIT 12058</strain>
    </source>
</reference>
<keyword evidence="3" id="KW-1185">Reference proteome</keyword>
<feature type="domain" description="DUF6443" evidence="1">
    <location>
        <begin position="30"/>
        <end position="160"/>
    </location>
</feature>
<dbReference type="AlphaFoldDB" id="K9E438"/>
<dbReference type="PANTHER" id="PTHR32305:SF15">
    <property type="entry name" value="PROTEIN RHSA-RELATED"/>
    <property type="match status" value="1"/>
</dbReference>
<comment type="caution">
    <text evidence="2">The sequence shown here is derived from an EMBL/GenBank/DDBJ whole genome shotgun (WGS) entry which is preliminary data.</text>
</comment>
<accession>K9E438</accession>
<dbReference type="InterPro" id="IPR045619">
    <property type="entry name" value="DUF6443"/>
</dbReference>
<proteinExistence type="predicted"/>
<dbReference type="HOGENOM" id="CLU_004466_0_0_10"/>
<evidence type="ECO:0000313" key="2">
    <source>
        <dbReference type="EMBL" id="EKU90491.1"/>
    </source>
</evidence>
<dbReference type="NCBIfam" id="TIGR03696">
    <property type="entry name" value="Rhs_assc_core"/>
    <property type="match status" value="1"/>
</dbReference>